<dbReference type="GO" id="GO:0004558">
    <property type="term" value="F:alpha-1,4-glucosidase activity"/>
    <property type="evidence" value="ECO:0007669"/>
    <property type="project" value="TreeGrafter"/>
</dbReference>
<protein>
    <recommendedName>
        <fullName evidence="11">P-type domain-containing protein</fullName>
    </recommendedName>
</protein>
<name>A0A9P1ID03_9PELO</name>
<dbReference type="InterPro" id="IPR044913">
    <property type="entry name" value="P_trefoil_dom_sf"/>
</dbReference>
<dbReference type="SUPFAM" id="SSF51445">
    <property type="entry name" value="(Trans)glycosidases"/>
    <property type="match status" value="1"/>
</dbReference>
<keyword evidence="7 9" id="KW-0326">Glycosidase</keyword>
<dbReference type="GO" id="GO:0030246">
    <property type="term" value="F:carbohydrate binding"/>
    <property type="evidence" value="ECO:0007669"/>
    <property type="project" value="InterPro"/>
</dbReference>
<dbReference type="SUPFAM" id="SSF57492">
    <property type="entry name" value="Trefoil"/>
    <property type="match status" value="1"/>
</dbReference>
<dbReference type="Proteomes" id="UP001152747">
    <property type="component" value="Unassembled WGS sequence"/>
</dbReference>
<evidence type="ECO:0000256" key="4">
    <source>
        <dbReference type="ARBA" id="ARBA00023136"/>
    </source>
</evidence>
<dbReference type="GO" id="GO:0005975">
    <property type="term" value="P:carbohydrate metabolic process"/>
    <property type="evidence" value="ECO:0007669"/>
    <property type="project" value="InterPro"/>
</dbReference>
<dbReference type="PROSITE" id="PS51448">
    <property type="entry name" value="P_TREFOIL_2"/>
    <property type="match status" value="1"/>
</dbReference>
<keyword evidence="10" id="KW-0732">Signal</keyword>
<dbReference type="InterPro" id="IPR013780">
    <property type="entry name" value="Glyco_hydro_b"/>
</dbReference>
<reference evidence="12" key="1">
    <citation type="submission" date="2022-11" db="EMBL/GenBank/DDBJ databases">
        <authorList>
            <person name="Kikuchi T."/>
        </authorList>
    </citation>
    <scope>NUCLEOTIDE SEQUENCE</scope>
    <source>
        <strain evidence="12">PS1010</strain>
    </source>
</reference>
<dbReference type="Pfam" id="PF21365">
    <property type="entry name" value="Glyco_hydro_31_3rd"/>
    <property type="match status" value="1"/>
</dbReference>
<dbReference type="CDD" id="cd06602">
    <property type="entry name" value="GH31_MGAM_SI_GAA"/>
    <property type="match status" value="1"/>
</dbReference>
<comment type="subcellular location">
    <subcellularLocation>
        <location evidence="1">Membrane</location>
    </subcellularLocation>
</comment>
<dbReference type="Gene3D" id="4.10.110.10">
    <property type="entry name" value="Spasmolytic Protein, domain 1"/>
    <property type="match status" value="1"/>
</dbReference>
<dbReference type="OrthoDB" id="1334205at2759"/>
<comment type="similarity">
    <text evidence="2 9">Belongs to the glycosyl hydrolase 31 family.</text>
</comment>
<organism evidence="12 13">
    <name type="scientific">Caenorhabditis angaria</name>
    <dbReference type="NCBI Taxonomy" id="860376"/>
    <lineage>
        <taxon>Eukaryota</taxon>
        <taxon>Metazoa</taxon>
        <taxon>Ecdysozoa</taxon>
        <taxon>Nematoda</taxon>
        <taxon>Chromadorea</taxon>
        <taxon>Rhabditida</taxon>
        <taxon>Rhabditina</taxon>
        <taxon>Rhabditomorpha</taxon>
        <taxon>Rhabditoidea</taxon>
        <taxon>Rhabditidae</taxon>
        <taxon>Peloderinae</taxon>
        <taxon>Caenorhabditis</taxon>
    </lineage>
</organism>
<proteinExistence type="inferred from homology"/>
<dbReference type="Gene3D" id="3.20.20.80">
    <property type="entry name" value="Glycosidases"/>
    <property type="match status" value="1"/>
</dbReference>
<dbReference type="Gene3D" id="2.60.40.1180">
    <property type="entry name" value="Golgi alpha-mannosidase II"/>
    <property type="match status" value="2"/>
</dbReference>
<evidence type="ECO:0000256" key="5">
    <source>
        <dbReference type="ARBA" id="ARBA00023157"/>
    </source>
</evidence>
<evidence type="ECO:0000256" key="1">
    <source>
        <dbReference type="ARBA" id="ARBA00004370"/>
    </source>
</evidence>
<gene>
    <name evidence="12" type="ORF">CAMP_LOCUS5215</name>
</gene>
<evidence type="ECO:0000256" key="8">
    <source>
        <dbReference type="PROSITE-ProRule" id="PRU00779"/>
    </source>
</evidence>
<dbReference type="FunFam" id="2.60.40.1180:FF:000023">
    <property type="entry name" value="neutral alpha-glucosidase AB isoform X2"/>
    <property type="match status" value="1"/>
</dbReference>
<dbReference type="Pfam" id="PF00088">
    <property type="entry name" value="Trefoil"/>
    <property type="match status" value="1"/>
</dbReference>
<keyword evidence="6" id="KW-0325">Glycoprotein</keyword>
<feature type="chain" id="PRO_5040163101" description="P-type domain-containing protein" evidence="10">
    <location>
        <begin position="20"/>
        <end position="952"/>
    </location>
</feature>
<dbReference type="PANTHER" id="PTHR22762:SF133">
    <property type="entry name" value="P-TYPE DOMAIN-CONTAINING PROTEIN"/>
    <property type="match status" value="1"/>
</dbReference>
<dbReference type="SUPFAM" id="SSF74650">
    <property type="entry name" value="Galactose mutarotase-like"/>
    <property type="match status" value="1"/>
</dbReference>
<feature type="domain" description="P-type" evidence="11">
    <location>
        <begin position="14"/>
        <end position="61"/>
    </location>
</feature>
<evidence type="ECO:0000256" key="9">
    <source>
        <dbReference type="RuleBase" id="RU361185"/>
    </source>
</evidence>
<dbReference type="EMBL" id="CANHGI010000002">
    <property type="protein sequence ID" value="CAI5442578.1"/>
    <property type="molecule type" value="Genomic_DNA"/>
</dbReference>
<dbReference type="InterPro" id="IPR030458">
    <property type="entry name" value="Glyco_hydro_31_AS"/>
</dbReference>
<dbReference type="InterPro" id="IPR011013">
    <property type="entry name" value="Gal_mutarotase_sf_dom"/>
</dbReference>
<dbReference type="CDD" id="cd00111">
    <property type="entry name" value="Trefoil"/>
    <property type="match status" value="1"/>
</dbReference>
<dbReference type="InterPro" id="IPR000519">
    <property type="entry name" value="P_trefoil_dom"/>
</dbReference>
<dbReference type="InterPro" id="IPR048395">
    <property type="entry name" value="Glyco_hydro_31_C"/>
</dbReference>
<dbReference type="GO" id="GO:0016020">
    <property type="term" value="C:membrane"/>
    <property type="evidence" value="ECO:0007669"/>
    <property type="project" value="UniProtKB-SubCell"/>
</dbReference>
<evidence type="ECO:0000256" key="3">
    <source>
        <dbReference type="ARBA" id="ARBA00022801"/>
    </source>
</evidence>
<evidence type="ECO:0000256" key="10">
    <source>
        <dbReference type="SAM" id="SignalP"/>
    </source>
</evidence>
<dbReference type="CDD" id="cd14752">
    <property type="entry name" value="GH31_N"/>
    <property type="match status" value="1"/>
</dbReference>
<dbReference type="Pfam" id="PF01055">
    <property type="entry name" value="Glyco_hydro_31_2nd"/>
    <property type="match status" value="1"/>
</dbReference>
<feature type="signal peptide" evidence="10">
    <location>
        <begin position="1"/>
        <end position="19"/>
    </location>
</feature>
<keyword evidence="13" id="KW-1185">Reference proteome</keyword>
<keyword evidence="3 9" id="KW-0378">Hydrolase</keyword>
<dbReference type="FunFam" id="2.60.40.1760:FF:000001">
    <property type="entry name" value="Maltase-glucoamylase, intestinal"/>
    <property type="match status" value="1"/>
</dbReference>
<keyword evidence="4" id="KW-0472">Membrane</keyword>
<evidence type="ECO:0000256" key="7">
    <source>
        <dbReference type="ARBA" id="ARBA00023295"/>
    </source>
</evidence>
<evidence type="ECO:0000256" key="6">
    <source>
        <dbReference type="ARBA" id="ARBA00023180"/>
    </source>
</evidence>
<dbReference type="InterPro" id="IPR000322">
    <property type="entry name" value="Glyco_hydro_31_TIM"/>
</dbReference>
<dbReference type="Gene3D" id="2.60.40.1760">
    <property type="entry name" value="glycosyl hydrolase (family 31)"/>
    <property type="match status" value="1"/>
</dbReference>
<dbReference type="PROSITE" id="PS00129">
    <property type="entry name" value="GLYCOSYL_HYDROL_F31_1"/>
    <property type="match status" value="1"/>
</dbReference>
<evidence type="ECO:0000259" key="11">
    <source>
        <dbReference type="PROSITE" id="PS51448"/>
    </source>
</evidence>
<dbReference type="AlphaFoldDB" id="A0A9P1ID03"/>
<dbReference type="InterPro" id="IPR017853">
    <property type="entry name" value="GH"/>
</dbReference>
<comment type="caution">
    <text evidence="12">The sequence shown here is derived from an EMBL/GenBank/DDBJ whole genome shotgun (WGS) entry which is preliminary data.</text>
</comment>
<accession>A0A9P1ID03</accession>
<evidence type="ECO:0000313" key="12">
    <source>
        <dbReference type="EMBL" id="CAI5442578.1"/>
    </source>
</evidence>
<comment type="caution">
    <text evidence="8">Lacks conserved residue(s) required for the propagation of feature annotation.</text>
</comment>
<evidence type="ECO:0000313" key="13">
    <source>
        <dbReference type="Proteomes" id="UP001152747"/>
    </source>
</evidence>
<keyword evidence="5" id="KW-1015">Disulfide bond</keyword>
<sequence length="952" mass="106683">MGKLQLLCIFLISIGLSFQASPVFDCFPEPNGASQVSCEARGCTWQPDSSNKNVPWCIFKDGVGYSLDSQSGSTYTLRKNNGPKNPWGSDALEIKVTTKSIGNILNVHIGQAGRYEPPVDFPKDVASSSETLSFKTDTTNGLFSFQIVRDSSYRKLFDTSLGGLIFSDKFIQLATYLPSSNMYGWGENTHQSLKHDFSKYLTWAMFARDQPPNSGSLDTVNLYGVHPYYMIVEPDGKAHGVLIVNSNAQEVTTAPGPSIIYRTIGGNLDIYFFPGPTPEQVTQQYLKFIGTPFLPAYWALGYQLSRYGYTGLDEMKTRIQAVKDAGIPIDIGVADIDYMQRYKDFTTGDNWAGFSDYVNQMHASGMKLILIFDPAVEADYDSFQRALSANAKFIEWESSSQVQRDIQNLYPMAKDTKIMLGVVWPDKHVGFPDFLDSTGNTQKWWASEFVRYQKEIGFDGIWIDMNEPSNFGTNDAHPWYFDSDDHPNDAPLFCPTNGSNEWEMPPYKTRAVWKFGDASNNAFLASNTLCMLGVQDNGAQRFYNVKNLYGWSEAKATQQALFQSTGKRGAVVSRSTYPSSGKYAGHWLGDNTARWEDLRTSVIGAQEFNLFGIPYVGSDVCGFIGTTTEELCLRWQQMGAFHSFFRNHNTIGAPAQDPAIWPTVAAATKQANLFRYQYLPYLFSLHFTASKDGATVIRPLFFEFPTDEETYDLGYQFMWGSSILVAPVVYQNTNSVHVYLPTDVWYSLFDYKYGSLISPGFTTVSAPTTSRIPVFVRGMSIIPRQTPTITTTATRLNPFELLIAPCEMGRGKGVLYWDDGETIVNSFNTHNYHQFDFLFNTTTTGGRLTITHSRKASNINLPTLDIIEIFNFPNAPDFKSFTINNIKTNINVQTSTYSGVTKRLYIQTTGLINLTSADTIILEWSNAAKAVKVDLSNPEKLAALENNKYELF</sequence>
<dbReference type="SUPFAM" id="SSF51011">
    <property type="entry name" value="Glycosyl hydrolase domain"/>
    <property type="match status" value="1"/>
</dbReference>
<dbReference type="SMART" id="SM00018">
    <property type="entry name" value="PD"/>
    <property type="match status" value="1"/>
</dbReference>
<evidence type="ECO:0000256" key="2">
    <source>
        <dbReference type="ARBA" id="ARBA00007806"/>
    </source>
</evidence>
<dbReference type="PANTHER" id="PTHR22762">
    <property type="entry name" value="ALPHA-GLUCOSIDASE"/>
    <property type="match status" value="1"/>
</dbReference>